<gene>
    <name evidence="3" type="ORF">KIH27_21570</name>
</gene>
<dbReference type="InterPro" id="IPR038232">
    <property type="entry name" value="PknH-like_Extracell_sf"/>
</dbReference>
<keyword evidence="4" id="KW-1185">Reference proteome</keyword>
<evidence type="ECO:0000313" key="3">
    <source>
        <dbReference type="EMBL" id="MBS9536175.1"/>
    </source>
</evidence>
<keyword evidence="1" id="KW-0812">Transmembrane</keyword>
<dbReference type="Proteomes" id="UP001519535">
    <property type="component" value="Unassembled WGS sequence"/>
</dbReference>
<dbReference type="EMBL" id="JAHCLR010000088">
    <property type="protein sequence ID" value="MBS9536175.1"/>
    <property type="molecule type" value="Genomic_DNA"/>
</dbReference>
<evidence type="ECO:0000313" key="4">
    <source>
        <dbReference type="Proteomes" id="UP001519535"/>
    </source>
</evidence>
<keyword evidence="1" id="KW-1133">Transmembrane helix</keyword>
<feature type="transmembrane region" description="Helical" evidence="1">
    <location>
        <begin position="17"/>
        <end position="37"/>
    </location>
</feature>
<dbReference type="Gene3D" id="3.40.1000.70">
    <property type="entry name" value="PknH-like extracellular domain"/>
    <property type="match status" value="1"/>
</dbReference>
<comment type="caution">
    <text evidence="3">The sequence shown here is derived from an EMBL/GenBank/DDBJ whole genome shotgun (WGS) entry which is preliminary data.</text>
</comment>
<proteinExistence type="predicted"/>
<evidence type="ECO:0000256" key="1">
    <source>
        <dbReference type="SAM" id="Phobius"/>
    </source>
</evidence>
<accession>A0ABS5RPF6</accession>
<feature type="domain" description="PknH-like extracellular" evidence="2">
    <location>
        <begin position="53"/>
        <end position="248"/>
    </location>
</feature>
<sequence>MSLSEQPSAVKSPRTRLLIVGAVVAVVAVALVGWLVLPGKSRTAASGSVLTGDIVKQVLLDGGELTAMLDQPFKSAPGSLVYGGFDEMDNSSPPSDCVGVVDVAPQAVYQPSDVHSYVRETWAASEPGHADFQPLNTKVMFVKEAVVAMPTAADAQAVFAKFAERWKGCDGKAVNHEPITPGADSPPQLPGTEMHIQNVRITDSILSASIVLDKNPKAPDTRAVGIQGNCIIGVLIAFTGVPNATGSANPESSSTDAVQAMLTKVADLTKA</sequence>
<reference evidence="3 4" key="1">
    <citation type="submission" date="2021-05" db="EMBL/GenBank/DDBJ databases">
        <title>Mycobacterium acidophilum sp. nov., an extremely acid-tolerant member of the genus Mycobacterium.</title>
        <authorList>
            <person name="Xia J."/>
        </authorList>
    </citation>
    <scope>NUCLEOTIDE SEQUENCE [LARGE SCALE GENOMIC DNA]</scope>
    <source>
        <strain evidence="3 4">M1</strain>
    </source>
</reference>
<dbReference type="Pfam" id="PF14032">
    <property type="entry name" value="PknH_C"/>
    <property type="match status" value="1"/>
</dbReference>
<protein>
    <submittedName>
        <fullName evidence="3">Sensor domain-containing protein</fullName>
    </submittedName>
</protein>
<evidence type="ECO:0000259" key="2">
    <source>
        <dbReference type="Pfam" id="PF14032"/>
    </source>
</evidence>
<organism evidence="3 4">
    <name type="scientific">Mycolicibacter acidiphilus</name>
    <dbReference type="NCBI Taxonomy" id="2835306"/>
    <lineage>
        <taxon>Bacteria</taxon>
        <taxon>Bacillati</taxon>
        <taxon>Actinomycetota</taxon>
        <taxon>Actinomycetes</taxon>
        <taxon>Mycobacteriales</taxon>
        <taxon>Mycobacteriaceae</taxon>
        <taxon>Mycolicibacter</taxon>
    </lineage>
</organism>
<name>A0ABS5RPF6_9MYCO</name>
<dbReference type="InterPro" id="IPR026954">
    <property type="entry name" value="PknH-like_Extracell"/>
</dbReference>
<keyword evidence="1" id="KW-0472">Membrane</keyword>
<dbReference type="RefSeq" id="WP_214095003.1">
    <property type="nucleotide sequence ID" value="NZ_JAHCLR010000088.1"/>
</dbReference>